<evidence type="ECO:0000313" key="1">
    <source>
        <dbReference type="EMBL" id="TXC85702.1"/>
    </source>
</evidence>
<dbReference type="RefSeq" id="WP_146950470.1">
    <property type="nucleotide sequence ID" value="NZ_VOQF01000017.1"/>
</dbReference>
<proteinExistence type="predicted"/>
<dbReference type="Proteomes" id="UP000321363">
    <property type="component" value="Unassembled WGS sequence"/>
</dbReference>
<keyword evidence="2" id="KW-1185">Reference proteome</keyword>
<gene>
    <name evidence="1" type="ORF">FS935_20270</name>
</gene>
<dbReference type="InterPro" id="IPR029033">
    <property type="entry name" value="His_PPase_superfam"/>
</dbReference>
<protein>
    <submittedName>
        <fullName evidence="1">Histidine phosphatase family protein</fullName>
    </submittedName>
</protein>
<sequence>MEITLIRHGRSLHTEQTPVTCKELHSWVVKYDEVSILEEKQYPSEAIKKATEANVLLTSDLKRAIDSASSLTSERPVESYSLLREVDLPIPSGNLFGVKLSPKTWLTLFRLLWFCGYSNNSESFSHAKERAKKAAHFLINEASKHESVTVVGHGFFNILVTKQLKNEGWISQTKQSSKHWSCTTYKKRA</sequence>
<dbReference type="InterPro" id="IPR013078">
    <property type="entry name" value="His_Pase_superF_clade-1"/>
</dbReference>
<dbReference type="Pfam" id="PF00300">
    <property type="entry name" value="His_Phos_1"/>
    <property type="match status" value="1"/>
</dbReference>
<dbReference type="OrthoDB" id="1680942at2"/>
<reference evidence="1 2" key="1">
    <citation type="journal article" date="2005" name="Int. J. Syst. Evol. Microbiol.">
        <title>Bacillus litoralis sp. nov., isolated from a tidal flat of the Yellow Sea in Korea.</title>
        <authorList>
            <person name="Yoon J.H."/>
            <person name="Oh T.K."/>
        </authorList>
    </citation>
    <scope>NUCLEOTIDE SEQUENCE [LARGE SCALE GENOMIC DNA]</scope>
    <source>
        <strain evidence="1 2">SW-211</strain>
    </source>
</reference>
<accession>A0A5C6VJD1</accession>
<evidence type="ECO:0000313" key="2">
    <source>
        <dbReference type="Proteomes" id="UP000321363"/>
    </source>
</evidence>
<comment type="caution">
    <text evidence="1">The sequence shown here is derived from an EMBL/GenBank/DDBJ whole genome shotgun (WGS) entry which is preliminary data.</text>
</comment>
<dbReference type="EMBL" id="VOQF01000017">
    <property type="protein sequence ID" value="TXC85702.1"/>
    <property type="molecule type" value="Genomic_DNA"/>
</dbReference>
<dbReference type="AlphaFoldDB" id="A0A5C6VJD1"/>
<dbReference type="Gene3D" id="3.40.50.1240">
    <property type="entry name" value="Phosphoglycerate mutase-like"/>
    <property type="match status" value="1"/>
</dbReference>
<name>A0A5C6VJD1_9BACI</name>
<organism evidence="1 2">
    <name type="scientific">Metabacillus litoralis</name>
    <dbReference type="NCBI Taxonomy" id="152268"/>
    <lineage>
        <taxon>Bacteria</taxon>
        <taxon>Bacillati</taxon>
        <taxon>Bacillota</taxon>
        <taxon>Bacilli</taxon>
        <taxon>Bacillales</taxon>
        <taxon>Bacillaceae</taxon>
        <taxon>Metabacillus</taxon>
    </lineage>
</organism>
<dbReference type="SUPFAM" id="SSF53254">
    <property type="entry name" value="Phosphoglycerate mutase-like"/>
    <property type="match status" value="1"/>
</dbReference>